<proteinExistence type="predicted"/>
<reference evidence="3" key="1">
    <citation type="submission" date="2016-07" db="EMBL/GenBank/DDBJ databases">
        <authorList>
            <person name="Florea S."/>
            <person name="Webb J.S."/>
            <person name="Jaromczyk J."/>
            <person name="Schardl C.L."/>
        </authorList>
    </citation>
    <scope>NUCLEOTIDE SEQUENCE [LARGE SCALE GENOMIC DNA]</scope>
</reference>
<evidence type="ECO:0000256" key="1">
    <source>
        <dbReference type="SAM" id="Phobius"/>
    </source>
</evidence>
<keyword evidence="1" id="KW-0812">Transmembrane</keyword>
<keyword evidence="1" id="KW-0472">Membrane</keyword>
<accession>A0A1B3AYJ2</accession>
<protein>
    <submittedName>
        <fullName evidence="2">Uncharacterized protein</fullName>
    </submittedName>
</protein>
<dbReference type="GeneID" id="29080376"/>
<evidence type="ECO:0000313" key="2">
    <source>
        <dbReference type="EMBL" id="AOE43801.1"/>
    </source>
</evidence>
<keyword evidence="3" id="KW-1185">Reference proteome</keyword>
<dbReference type="Proteomes" id="UP000202170">
    <property type="component" value="Segment"/>
</dbReference>
<dbReference type="EMBL" id="KX557272">
    <property type="protein sequence ID" value="AOE43801.1"/>
    <property type="molecule type" value="Genomic_DNA"/>
</dbReference>
<sequence>MTSLLGAAKLGGADIALWAVFIPIYVWVGIKTVANLILGFLVTIYIRTNSVGELTKILDGSAQKRRR</sequence>
<dbReference type="RefSeq" id="YP_009287580.1">
    <property type="nucleotide sequence ID" value="NC_031074.1"/>
</dbReference>
<gene>
    <name evidence="2" type="primary">112</name>
    <name evidence="2" type="ORF">SEA_BANTAM_112</name>
</gene>
<organism evidence="2 3">
    <name type="scientific">Gordonia phage Bantam</name>
    <dbReference type="NCBI Taxonomy" id="1887641"/>
    <lineage>
        <taxon>Viruses</taxon>
        <taxon>Duplodnaviria</taxon>
        <taxon>Heunggongvirae</taxon>
        <taxon>Uroviricota</taxon>
        <taxon>Caudoviricetes</taxon>
        <taxon>Bantamvirus</taxon>
        <taxon>Bantamvirus bantam</taxon>
    </lineage>
</organism>
<name>A0A1B3AYJ2_9CAUD</name>
<feature type="transmembrane region" description="Helical" evidence="1">
    <location>
        <begin position="15"/>
        <end position="46"/>
    </location>
</feature>
<evidence type="ECO:0000313" key="3">
    <source>
        <dbReference type="Proteomes" id="UP000202170"/>
    </source>
</evidence>
<keyword evidence="1" id="KW-1133">Transmembrane helix</keyword>
<dbReference type="KEGG" id="vg:29080376"/>